<keyword evidence="4" id="KW-1185">Reference proteome</keyword>
<dbReference type="OrthoDB" id="5978656at2759"/>
<keyword evidence="1" id="KW-0663">Pyridoxal phosphate</keyword>
<dbReference type="PANTHER" id="PTHR43092:SF2">
    <property type="entry name" value="HERCYNYLCYSTEINE SULFOXIDE LYASE"/>
    <property type="match status" value="1"/>
</dbReference>
<proteinExistence type="predicted"/>
<dbReference type="AlphaFoldDB" id="A0A6A6X9E1"/>
<dbReference type="InterPro" id="IPR015424">
    <property type="entry name" value="PyrdxlP-dep_Trfase"/>
</dbReference>
<dbReference type="PANTHER" id="PTHR43092">
    <property type="entry name" value="L-CYSTEINE DESULFHYDRASE"/>
    <property type="match status" value="1"/>
</dbReference>
<dbReference type="EMBL" id="MU001956">
    <property type="protein sequence ID" value="KAF2792744.1"/>
    <property type="molecule type" value="Genomic_DNA"/>
</dbReference>
<evidence type="ECO:0000313" key="3">
    <source>
        <dbReference type="EMBL" id="KAF2792744.1"/>
    </source>
</evidence>
<reference evidence="3" key="1">
    <citation type="journal article" date="2020" name="Stud. Mycol.">
        <title>101 Dothideomycetes genomes: a test case for predicting lifestyles and emergence of pathogens.</title>
        <authorList>
            <person name="Haridas S."/>
            <person name="Albert R."/>
            <person name="Binder M."/>
            <person name="Bloem J."/>
            <person name="Labutti K."/>
            <person name="Salamov A."/>
            <person name="Andreopoulos B."/>
            <person name="Baker S."/>
            <person name="Barry K."/>
            <person name="Bills G."/>
            <person name="Bluhm B."/>
            <person name="Cannon C."/>
            <person name="Castanera R."/>
            <person name="Culley D."/>
            <person name="Daum C."/>
            <person name="Ezra D."/>
            <person name="Gonzalez J."/>
            <person name="Henrissat B."/>
            <person name="Kuo A."/>
            <person name="Liang C."/>
            <person name="Lipzen A."/>
            <person name="Lutzoni F."/>
            <person name="Magnuson J."/>
            <person name="Mondo S."/>
            <person name="Nolan M."/>
            <person name="Ohm R."/>
            <person name="Pangilinan J."/>
            <person name="Park H.-J."/>
            <person name="Ramirez L."/>
            <person name="Alfaro M."/>
            <person name="Sun H."/>
            <person name="Tritt A."/>
            <person name="Yoshinaga Y."/>
            <person name="Zwiers L.-H."/>
            <person name="Turgeon B."/>
            <person name="Goodwin S."/>
            <person name="Spatafora J."/>
            <person name="Crous P."/>
            <person name="Grigoriev I."/>
        </authorList>
    </citation>
    <scope>NUCLEOTIDE SEQUENCE</scope>
    <source>
        <strain evidence="3">CBS 109.77</strain>
    </source>
</reference>
<dbReference type="Pfam" id="PF00266">
    <property type="entry name" value="Aminotran_5"/>
    <property type="match status" value="1"/>
</dbReference>
<dbReference type="SUPFAM" id="SSF53383">
    <property type="entry name" value="PLP-dependent transferases"/>
    <property type="match status" value="1"/>
</dbReference>
<dbReference type="InterPro" id="IPR015422">
    <property type="entry name" value="PyrdxlP-dep_Trfase_small"/>
</dbReference>
<evidence type="ECO:0000313" key="4">
    <source>
        <dbReference type="Proteomes" id="UP000799757"/>
    </source>
</evidence>
<dbReference type="InterPro" id="IPR015421">
    <property type="entry name" value="PyrdxlP-dep_Trfase_major"/>
</dbReference>
<accession>A0A6A6X9E1</accession>
<gene>
    <name evidence="3" type="ORF">K505DRAFT_325943</name>
</gene>
<feature type="domain" description="Aminotransferase class V" evidence="2">
    <location>
        <begin position="71"/>
        <end position="247"/>
    </location>
</feature>
<dbReference type="Proteomes" id="UP000799757">
    <property type="component" value="Unassembled WGS sequence"/>
</dbReference>
<name>A0A6A6X9E1_9PLEO</name>
<sequence>MATSTPTTLAVREKKKFGKELIKDFLFAEGHKNLNHGSFGTYPRPVREAMHGFSDASEARPDDFIFYTYPKKLDESRTALAALLSVPVETLVFVPNATTGVNTVLRNLVYEEGDKILYFATAYGACEKTVVHLTETTPVQGVKIEFVHPVEDDWIVDQFRKRVKEEQAKGANVKVAMFDTVVSIPGVRMPFERLTAACKELGVLSLVDAAHGIGHIDLDLAKLDPDFLVSNCHKWLYVPRGCAVFHVPVRNQHLIRTTLPTSHGFNPLPVPGIAKIPTPVPSSGAKTAFIQNFEFMATIDNSPFLCIPAAIAYRESLGGEKSIMEYCNRLAREAGRRAAEILGTEVLENSTGTLGNCCMTNVRLPISQSVVEEVAIKGGIEKDNVVTWVREWMSKLLSDEYSTFIMIRWYAGAWWARFSGQVYLEIEDFEWGARVLKEVCGRVEKGEFLKEIASKL</sequence>
<evidence type="ECO:0000259" key="2">
    <source>
        <dbReference type="Pfam" id="PF00266"/>
    </source>
</evidence>
<dbReference type="GO" id="GO:0016740">
    <property type="term" value="F:transferase activity"/>
    <property type="evidence" value="ECO:0007669"/>
    <property type="project" value="UniProtKB-KW"/>
</dbReference>
<organism evidence="3 4">
    <name type="scientific">Melanomma pulvis-pyrius CBS 109.77</name>
    <dbReference type="NCBI Taxonomy" id="1314802"/>
    <lineage>
        <taxon>Eukaryota</taxon>
        <taxon>Fungi</taxon>
        <taxon>Dikarya</taxon>
        <taxon>Ascomycota</taxon>
        <taxon>Pezizomycotina</taxon>
        <taxon>Dothideomycetes</taxon>
        <taxon>Pleosporomycetidae</taxon>
        <taxon>Pleosporales</taxon>
        <taxon>Melanommataceae</taxon>
        <taxon>Melanomma</taxon>
    </lineage>
</organism>
<keyword evidence="3" id="KW-0808">Transferase</keyword>
<dbReference type="Gene3D" id="3.40.640.10">
    <property type="entry name" value="Type I PLP-dependent aspartate aminotransferase-like (Major domain)"/>
    <property type="match status" value="1"/>
</dbReference>
<dbReference type="Gene3D" id="3.90.1150.10">
    <property type="entry name" value="Aspartate Aminotransferase, domain 1"/>
    <property type="match status" value="1"/>
</dbReference>
<evidence type="ECO:0000256" key="1">
    <source>
        <dbReference type="ARBA" id="ARBA00022898"/>
    </source>
</evidence>
<dbReference type="InterPro" id="IPR000192">
    <property type="entry name" value="Aminotrans_V_dom"/>
</dbReference>
<protein>
    <submittedName>
        <fullName evidence="3">PLP-dependent transferase</fullName>
    </submittedName>
</protein>